<accession>A0A268FBS5</accession>
<sequence length="70" mass="8159">MEIDGGIGWAKSDYFPKSMFLYNLKVYCYFPLNNPHSVKCESELGKKTERINKKQGRKVRWTLEDGGNNQ</sequence>
<comment type="caution">
    <text evidence="1">The sequence shown here is derived from an EMBL/GenBank/DDBJ whole genome shotgun (WGS) entry which is preliminary data.</text>
</comment>
<dbReference type="KEGG" id="bcir:C2I06_22085"/>
<protein>
    <submittedName>
        <fullName evidence="1">Uncharacterized protein</fullName>
    </submittedName>
</protein>
<gene>
    <name evidence="1" type="ORF">CHH57_12690</name>
</gene>
<name>A0A268FBS5_NIACI</name>
<reference evidence="1 2" key="1">
    <citation type="submission" date="2017-07" db="EMBL/GenBank/DDBJ databases">
        <title>Isolation and whole genome analysis of endospore-forming bacteria from heroin.</title>
        <authorList>
            <person name="Kalinowski J."/>
            <person name="Ahrens B."/>
            <person name="Al-Dilaimi A."/>
            <person name="Winkler A."/>
            <person name="Wibberg D."/>
            <person name="Schleenbecker U."/>
            <person name="Ruckert C."/>
            <person name="Wolfel R."/>
            <person name="Grass G."/>
        </authorList>
    </citation>
    <scope>NUCLEOTIDE SEQUENCE [LARGE SCALE GENOMIC DNA]</scope>
    <source>
        <strain evidence="1 2">7521-2</strain>
    </source>
</reference>
<evidence type="ECO:0000313" key="1">
    <source>
        <dbReference type="EMBL" id="PAD82833.1"/>
    </source>
</evidence>
<dbReference type="EMBL" id="NPBQ01000079">
    <property type="protein sequence ID" value="PAD82833.1"/>
    <property type="molecule type" value="Genomic_DNA"/>
</dbReference>
<proteinExistence type="predicted"/>
<dbReference type="AlphaFoldDB" id="A0A268FBS5"/>
<evidence type="ECO:0000313" key="2">
    <source>
        <dbReference type="Proteomes" id="UP000216961"/>
    </source>
</evidence>
<organism evidence="1 2">
    <name type="scientific">Niallia circulans</name>
    <name type="common">Bacillus circulans</name>
    <dbReference type="NCBI Taxonomy" id="1397"/>
    <lineage>
        <taxon>Bacteria</taxon>
        <taxon>Bacillati</taxon>
        <taxon>Bacillota</taxon>
        <taxon>Bacilli</taxon>
        <taxon>Bacillales</taxon>
        <taxon>Bacillaceae</taxon>
        <taxon>Niallia</taxon>
    </lineage>
</organism>
<dbReference type="Proteomes" id="UP000216961">
    <property type="component" value="Unassembled WGS sequence"/>
</dbReference>